<evidence type="ECO:0008006" key="5">
    <source>
        <dbReference type="Google" id="ProtNLM"/>
    </source>
</evidence>
<dbReference type="EMBL" id="BAAASZ010000043">
    <property type="protein sequence ID" value="GAA2463537.1"/>
    <property type="molecule type" value="Genomic_DNA"/>
</dbReference>
<feature type="transmembrane region" description="Helical" evidence="2">
    <location>
        <begin position="239"/>
        <end position="260"/>
    </location>
</feature>
<feature type="compositionally biased region" description="Basic and acidic residues" evidence="1">
    <location>
        <begin position="361"/>
        <end position="370"/>
    </location>
</feature>
<feature type="region of interest" description="Disordered" evidence="1">
    <location>
        <begin position="1"/>
        <end position="168"/>
    </location>
</feature>
<feature type="compositionally biased region" description="Basic and acidic residues" evidence="1">
    <location>
        <begin position="74"/>
        <end position="83"/>
    </location>
</feature>
<evidence type="ECO:0000256" key="2">
    <source>
        <dbReference type="SAM" id="Phobius"/>
    </source>
</evidence>
<comment type="caution">
    <text evidence="3">The sequence shown here is derived from an EMBL/GenBank/DDBJ whole genome shotgun (WGS) entry which is preliminary data.</text>
</comment>
<feature type="compositionally biased region" description="Pro residues" evidence="1">
    <location>
        <begin position="152"/>
        <end position="162"/>
    </location>
</feature>
<feature type="compositionally biased region" description="Pro residues" evidence="1">
    <location>
        <begin position="41"/>
        <end position="55"/>
    </location>
</feature>
<dbReference type="Proteomes" id="UP001501638">
    <property type="component" value="Unassembled WGS sequence"/>
</dbReference>
<organism evidence="3 4">
    <name type="scientific">Streptomyces macrosporus</name>
    <dbReference type="NCBI Taxonomy" id="44032"/>
    <lineage>
        <taxon>Bacteria</taxon>
        <taxon>Bacillati</taxon>
        <taxon>Actinomycetota</taxon>
        <taxon>Actinomycetes</taxon>
        <taxon>Kitasatosporales</taxon>
        <taxon>Streptomycetaceae</taxon>
        <taxon>Streptomyces</taxon>
    </lineage>
</organism>
<feature type="region of interest" description="Disordered" evidence="1">
    <location>
        <begin position="361"/>
        <end position="381"/>
    </location>
</feature>
<accession>A0ABP5XPN4</accession>
<evidence type="ECO:0000256" key="1">
    <source>
        <dbReference type="SAM" id="MobiDB-lite"/>
    </source>
</evidence>
<sequence length="416" mass="43483">MRACPACGASNGPDDDFCGNCGTYLGWSHTPPAPSTRSEPPASPHPAPAPAPPADEPASAAPPHTSSRARPAGRGHDEARGTDSARATGSGSGDDAGPGVEPGREESTSPPPQAGPDHARTGPSEPEPAASGTGPRPPQARAAASPSATPTPEAPTPDPVLPVRPAKPVAPRPVVRPAAVSDEVAGVPCPACGTPNPPDRRFCRRCATALSPAATPAPLPWWRTVWPFRRRVRAGSGRAVRFLVILTVVVALCAGGLLLLPAGRALLEDTRDKMSKPRPVTPVGIEASAEIPRHPATNTTDGLSNRYWGAPAPGASVTYTFRKPFRWVDLIIINGASKSPEDYARQARALRLDLEVTRQDGTKHHEELTLGDKPGPQTFPTGISDVKTVRLVLRSAVDLTAGRHLALAEVEFFQRG</sequence>
<gene>
    <name evidence="3" type="ORF">GCM10010405_55080</name>
</gene>
<keyword evidence="2" id="KW-1133">Transmembrane helix</keyword>
<evidence type="ECO:0000313" key="3">
    <source>
        <dbReference type="EMBL" id="GAA2463537.1"/>
    </source>
</evidence>
<protein>
    <recommendedName>
        <fullName evidence="5">Zinc ribbon domain-containing protein</fullName>
    </recommendedName>
</protein>
<name>A0ABP5XPN4_9ACTN</name>
<dbReference type="InterPro" id="IPR057561">
    <property type="entry name" value="NADase_transloc"/>
</dbReference>
<keyword evidence="2" id="KW-0472">Membrane</keyword>
<keyword evidence="2" id="KW-0812">Transmembrane</keyword>
<dbReference type="NCBIfam" id="NF047619">
    <property type="entry name" value="NADase_discoid"/>
    <property type="match status" value="1"/>
</dbReference>
<evidence type="ECO:0000313" key="4">
    <source>
        <dbReference type="Proteomes" id="UP001501638"/>
    </source>
</evidence>
<reference evidence="4" key="1">
    <citation type="journal article" date="2019" name="Int. J. Syst. Evol. Microbiol.">
        <title>The Global Catalogue of Microorganisms (GCM) 10K type strain sequencing project: providing services to taxonomists for standard genome sequencing and annotation.</title>
        <authorList>
            <consortium name="The Broad Institute Genomics Platform"/>
            <consortium name="The Broad Institute Genome Sequencing Center for Infectious Disease"/>
            <person name="Wu L."/>
            <person name="Ma J."/>
        </authorList>
    </citation>
    <scope>NUCLEOTIDE SEQUENCE [LARGE SCALE GENOMIC DNA]</scope>
    <source>
        <strain evidence="4">JCM 6305</strain>
    </source>
</reference>
<proteinExistence type="predicted"/>
<keyword evidence="4" id="KW-1185">Reference proteome</keyword>
<feature type="compositionally biased region" description="Low complexity" evidence="1">
    <location>
        <begin position="139"/>
        <end position="151"/>
    </location>
</feature>